<dbReference type="PANTHER" id="PTHR16026:SF0">
    <property type="entry name" value="CARTILAGE ACIDIC PROTEIN 1"/>
    <property type="match status" value="1"/>
</dbReference>
<feature type="region of interest" description="Disordered" evidence="1">
    <location>
        <begin position="1"/>
        <end position="23"/>
    </location>
</feature>
<sequence length="353" mass="38157">MEGAEFAPGIDEHPGHDQAPDRDLHPWAREMYRRGFNFNGGERNKLFLGTGSELVDVSDFSEANSPLDGRGLVAADFDDDGDVDLFVHNIQRERHHLFRNEVNPGAGGFVSLSLFSEAREPIGATVYVTPEGAGAPTAQVLSRGSGYASCQPNSLVFGLGEAKSARVSVRWPYGAVEDFGVLAGGSRARLMEGSGKAELRPRARCASLADPLPPGLKLALGARVPVLLFEGSDGGRHRLDPEAITKDGPVTIEVWASYCRPCVEKFPELIRRHGEGERIIALSVDMPSERARAERLLLGAGVSFPNFFLVMDDEGNETGFDTMIDLMRLPIPTELTLHPGGILGGVRTGRAER</sequence>
<dbReference type="Proteomes" id="UP000320390">
    <property type="component" value="Chromosome"/>
</dbReference>
<evidence type="ECO:0000313" key="4">
    <source>
        <dbReference type="Proteomes" id="UP000320390"/>
    </source>
</evidence>
<proteinExistence type="predicted"/>
<dbReference type="InterPro" id="IPR011519">
    <property type="entry name" value="UnbV_ASPIC"/>
</dbReference>
<dbReference type="PANTHER" id="PTHR16026">
    <property type="entry name" value="CARTILAGE ACIDIC PROTEIN 1"/>
    <property type="match status" value="1"/>
</dbReference>
<dbReference type="Gene3D" id="3.40.30.10">
    <property type="entry name" value="Glutaredoxin"/>
    <property type="match status" value="1"/>
</dbReference>
<dbReference type="InterPro" id="IPR027039">
    <property type="entry name" value="Crtac1"/>
</dbReference>
<feature type="domain" description="ASPIC/UnbV" evidence="2">
    <location>
        <begin position="122"/>
        <end position="182"/>
    </location>
</feature>
<dbReference type="SUPFAM" id="SSF69318">
    <property type="entry name" value="Integrin alpha N-terminal domain"/>
    <property type="match status" value="1"/>
</dbReference>
<evidence type="ECO:0000313" key="3">
    <source>
        <dbReference type="EMBL" id="QDV06327.1"/>
    </source>
</evidence>
<evidence type="ECO:0000256" key="1">
    <source>
        <dbReference type="SAM" id="MobiDB-lite"/>
    </source>
</evidence>
<dbReference type="InterPro" id="IPR028994">
    <property type="entry name" value="Integrin_alpha_N"/>
</dbReference>
<evidence type="ECO:0000259" key="2">
    <source>
        <dbReference type="Pfam" id="PF07593"/>
    </source>
</evidence>
<dbReference type="Pfam" id="PF07593">
    <property type="entry name" value="UnbV_ASPIC"/>
    <property type="match status" value="1"/>
</dbReference>
<organism evidence="3 4">
    <name type="scientific">Saltatorellus ferox</name>
    <dbReference type="NCBI Taxonomy" id="2528018"/>
    <lineage>
        <taxon>Bacteria</taxon>
        <taxon>Pseudomonadati</taxon>
        <taxon>Planctomycetota</taxon>
        <taxon>Planctomycetia</taxon>
        <taxon>Planctomycetia incertae sedis</taxon>
        <taxon>Saltatorellus</taxon>
    </lineage>
</organism>
<keyword evidence="4" id="KW-1185">Reference proteome</keyword>
<feature type="compositionally biased region" description="Basic and acidic residues" evidence="1">
    <location>
        <begin position="10"/>
        <end position="23"/>
    </location>
</feature>
<dbReference type="InterPro" id="IPR036249">
    <property type="entry name" value="Thioredoxin-like_sf"/>
</dbReference>
<dbReference type="AlphaFoldDB" id="A0A518EQG0"/>
<dbReference type="EMBL" id="CP036434">
    <property type="protein sequence ID" value="QDV06327.1"/>
    <property type="molecule type" value="Genomic_DNA"/>
</dbReference>
<protein>
    <submittedName>
        <fullName evidence="3">ASPIC and UnbV</fullName>
    </submittedName>
</protein>
<dbReference type="SUPFAM" id="SSF52833">
    <property type="entry name" value="Thioredoxin-like"/>
    <property type="match status" value="1"/>
</dbReference>
<name>A0A518EQG0_9BACT</name>
<reference evidence="3 4" key="1">
    <citation type="submission" date="2019-02" db="EMBL/GenBank/DDBJ databases">
        <title>Deep-cultivation of Planctomycetes and their phenomic and genomic characterization uncovers novel biology.</title>
        <authorList>
            <person name="Wiegand S."/>
            <person name="Jogler M."/>
            <person name="Boedeker C."/>
            <person name="Pinto D."/>
            <person name="Vollmers J."/>
            <person name="Rivas-Marin E."/>
            <person name="Kohn T."/>
            <person name="Peeters S.H."/>
            <person name="Heuer A."/>
            <person name="Rast P."/>
            <person name="Oberbeckmann S."/>
            <person name="Bunk B."/>
            <person name="Jeske O."/>
            <person name="Meyerdierks A."/>
            <person name="Storesund J.E."/>
            <person name="Kallscheuer N."/>
            <person name="Luecker S."/>
            <person name="Lage O.M."/>
            <person name="Pohl T."/>
            <person name="Merkel B.J."/>
            <person name="Hornburger P."/>
            <person name="Mueller R.-W."/>
            <person name="Bruemmer F."/>
            <person name="Labrenz M."/>
            <person name="Spormann A.M."/>
            <person name="Op den Camp H."/>
            <person name="Overmann J."/>
            <person name="Amann R."/>
            <person name="Jetten M.S.M."/>
            <person name="Mascher T."/>
            <person name="Medema M.H."/>
            <person name="Devos D.P."/>
            <person name="Kaster A.-K."/>
            <person name="Ovreas L."/>
            <person name="Rohde M."/>
            <person name="Galperin M.Y."/>
            <person name="Jogler C."/>
        </authorList>
    </citation>
    <scope>NUCLEOTIDE SEQUENCE [LARGE SCALE GENOMIC DNA]</scope>
    <source>
        <strain evidence="3 4">Poly30</strain>
    </source>
</reference>
<accession>A0A518EQG0</accession>
<gene>
    <name evidence="3" type="ORF">Poly30_18360</name>
</gene>